<reference evidence="1 2" key="1">
    <citation type="submission" date="2023-07" db="EMBL/GenBank/DDBJ databases">
        <title>Genomic Encyclopedia of Type Strains, Phase IV (KMG-IV): sequencing the most valuable type-strain genomes for metagenomic binning, comparative biology and taxonomic classification.</title>
        <authorList>
            <person name="Goeker M."/>
        </authorList>
    </citation>
    <scope>NUCLEOTIDE SEQUENCE [LARGE SCALE GENOMIC DNA]</scope>
    <source>
        <strain evidence="1 2">DSM 19619</strain>
    </source>
</reference>
<evidence type="ECO:0000313" key="1">
    <source>
        <dbReference type="EMBL" id="MDQ0468049.1"/>
    </source>
</evidence>
<evidence type="ECO:0000313" key="2">
    <source>
        <dbReference type="Proteomes" id="UP001242480"/>
    </source>
</evidence>
<name>A0ABU0J1D7_9HYPH</name>
<dbReference type="EMBL" id="JAUSVX010000001">
    <property type="protein sequence ID" value="MDQ0468049.1"/>
    <property type="molecule type" value="Genomic_DNA"/>
</dbReference>
<keyword evidence="2" id="KW-1185">Reference proteome</keyword>
<comment type="caution">
    <text evidence="1">The sequence shown here is derived from an EMBL/GenBank/DDBJ whole genome shotgun (WGS) entry which is preliminary data.</text>
</comment>
<sequence>MAISKMKEIDDETYESIKELCADGDKLFEENKYDEALDKYNDAWVLVPKPKEIWSASTWILAAIGDVCFAAGYSDVALEALTDVMHCPDAIGNPFLHLRRGQVLLDRGEEDEAADELTRAYALEGKEIFDEESPHYFEFLKTRIRL</sequence>
<dbReference type="SUPFAM" id="SSF48452">
    <property type="entry name" value="TPR-like"/>
    <property type="match status" value="1"/>
</dbReference>
<organism evidence="1 2">
    <name type="scientific">Labrys wisconsinensis</name>
    <dbReference type="NCBI Taxonomy" id="425677"/>
    <lineage>
        <taxon>Bacteria</taxon>
        <taxon>Pseudomonadati</taxon>
        <taxon>Pseudomonadota</taxon>
        <taxon>Alphaproteobacteria</taxon>
        <taxon>Hyphomicrobiales</taxon>
        <taxon>Xanthobacteraceae</taxon>
        <taxon>Labrys</taxon>
    </lineage>
</organism>
<dbReference type="RefSeq" id="WP_307268575.1">
    <property type="nucleotide sequence ID" value="NZ_JAUSVX010000001.1"/>
</dbReference>
<protein>
    <submittedName>
        <fullName evidence="1">Tetratricopeptide (TPR) repeat protein</fullName>
    </submittedName>
</protein>
<dbReference type="InterPro" id="IPR011990">
    <property type="entry name" value="TPR-like_helical_dom_sf"/>
</dbReference>
<gene>
    <name evidence="1" type="ORF">QO011_001044</name>
</gene>
<dbReference type="Gene3D" id="1.25.40.10">
    <property type="entry name" value="Tetratricopeptide repeat domain"/>
    <property type="match status" value="1"/>
</dbReference>
<proteinExistence type="predicted"/>
<dbReference type="Proteomes" id="UP001242480">
    <property type="component" value="Unassembled WGS sequence"/>
</dbReference>
<accession>A0ABU0J1D7</accession>